<dbReference type="Pfam" id="PF04273">
    <property type="entry name" value="BLH_phosphatase"/>
    <property type="match status" value="1"/>
</dbReference>
<reference evidence="3 4" key="1">
    <citation type="submission" date="2023-06" db="EMBL/GenBank/DDBJ databases">
        <title>Parasedimentitalea psychrophila sp. nov., a psychrophilic bacterium isolated from deep-sea sediment.</title>
        <authorList>
            <person name="Li A."/>
        </authorList>
    </citation>
    <scope>NUCLEOTIDE SEQUENCE [LARGE SCALE GENOMIC DNA]</scope>
    <source>
        <strain evidence="3 4">QS115</strain>
    </source>
</reference>
<dbReference type="GO" id="GO:0016787">
    <property type="term" value="F:hydrolase activity"/>
    <property type="evidence" value="ECO:0007669"/>
    <property type="project" value="InterPro"/>
</dbReference>
<evidence type="ECO:0000313" key="4">
    <source>
        <dbReference type="Proteomes" id="UP001238334"/>
    </source>
</evidence>
<feature type="region of interest" description="Disordered" evidence="1">
    <location>
        <begin position="40"/>
        <end position="67"/>
    </location>
</feature>
<dbReference type="Proteomes" id="UP001238334">
    <property type="component" value="Chromosome"/>
</dbReference>
<dbReference type="KEGG" id="ppso:QPJ95_13975"/>
<proteinExistence type="predicted"/>
<sequence length="67" mass="7054">MIINQLSKDFSASAQISVAEVQDLAARGFTTIVCSRPDREVSAGETSQDIQQAAARVEFSPPAAGSQ</sequence>
<keyword evidence="3" id="KW-0808">Transferase</keyword>
<dbReference type="InterPro" id="IPR005939">
    <property type="entry name" value="BLH_phosphatase-like"/>
</dbReference>
<accession>A0A9Y2KV61</accession>
<dbReference type="GO" id="GO:0016740">
    <property type="term" value="F:transferase activity"/>
    <property type="evidence" value="ECO:0007669"/>
    <property type="project" value="UniProtKB-KW"/>
</dbReference>
<feature type="domain" description="Beta-lactamase hydrolase-like protein phosphatase-like" evidence="2">
    <location>
        <begin position="5"/>
        <end position="56"/>
    </location>
</feature>
<evidence type="ECO:0000313" key="3">
    <source>
        <dbReference type="EMBL" id="WIY23750.1"/>
    </source>
</evidence>
<evidence type="ECO:0000259" key="2">
    <source>
        <dbReference type="Pfam" id="PF04273"/>
    </source>
</evidence>
<evidence type="ECO:0000256" key="1">
    <source>
        <dbReference type="SAM" id="MobiDB-lite"/>
    </source>
</evidence>
<gene>
    <name evidence="3" type="ORF">QPJ95_13975</name>
</gene>
<dbReference type="Gene3D" id="3.90.190.10">
    <property type="entry name" value="Protein tyrosine phosphatase superfamily"/>
    <property type="match status" value="1"/>
</dbReference>
<dbReference type="InterPro" id="IPR029021">
    <property type="entry name" value="Prot-tyrosine_phosphatase-like"/>
</dbReference>
<organism evidence="3 4">
    <name type="scientific">Parasedimentitalea psychrophila</name>
    <dbReference type="NCBI Taxonomy" id="2997337"/>
    <lineage>
        <taxon>Bacteria</taxon>
        <taxon>Pseudomonadati</taxon>
        <taxon>Pseudomonadota</taxon>
        <taxon>Alphaproteobacteria</taxon>
        <taxon>Rhodobacterales</taxon>
        <taxon>Paracoccaceae</taxon>
        <taxon>Parasedimentitalea</taxon>
    </lineage>
</organism>
<keyword evidence="4" id="KW-1185">Reference proteome</keyword>
<dbReference type="AlphaFoldDB" id="A0A9Y2KV61"/>
<name>A0A9Y2KV61_9RHOB</name>
<protein>
    <submittedName>
        <fullName evidence="3">Sulfur transferase domain-containing protein</fullName>
    </submittedName>
</protein>
<dbReference type="EMBL" id="CP127247">
    <property type="protein sequence ID" value="WIY23750.1"/>
    <property type="molecule type" value="Genomic_DNA"/>
</dbReference>